<evidence type="ECO:0000313" key="4">
    <source>
        <dbReference type="Proteomes" id="UP001341281"/>
    </source>
</evidence>
<dbReference type="EMBL" id="CP144751">
    <property type="protein sequence ID" value="WVZ86719.1"/>
    <property type="molecule type" value="Genomic_DNA"/>
</dbReference>
<proteinExistence type="predicted"/>
<reference evidence="3 4" key="1">
    <citation type="submission" date="2024-02" db="EMBL/GenBank/DDBJ databases">
        <title>High-quality chromosome-scale genome assembly of Pensacola bahiagrass (Paspalum notatum Flugge var. saurae).</title>
        <authorList>
            <person name="Vega J.M."/>
            <person name="Podio M."/>
            <person name="Orjuela J."/>
            <person name="Siena L.A."/>
            <person name="Pessino S.C."/>
            <person name="Combes M.C."/>
            <person name="Mariac C."/>
            <person name="Albertini E."/>
            <person name="Pupilli F."/>
            <person name="Ortiz J.P.A."/>
            <person name="Leblanc O."/>
        </authorList>
    </citation>
    <scope>NUCLEOTIDE SEQUENCE [LARGE SCALE GENOMIC DNA]</scope>
    <source>
        <strain evidence="3">R1</strain>
        <tissue evidence="3">Leaf</tissue>
    </source>
</reference>
<protein>
    <recommendedName>
        <fullName evidence="5">F-box domain-containing protein</fullName>
    </recommendedName>
</protein>
<name>A0AAQ3U8B7_PASNO</name>
<dbReference type="Pfam" id="PF12937">
    <property type="entry name" value="F-box-like"/>
    <property type="match status" value="1"/>
</dbReference>
<organism evidence="3 4">
    <name type="scientific">Paspalum notatum var. saurae</name>
    <dbReference type="NCBI Taxonomy" id="547442"/>
    <lineage>
        <taxon>Eukaryota</taxon>
        <taxon>Viridiplantae</taxon>
        <taxon>Streptophyta</taxon>
        <taxon>Embryophyta</taxon>
        <taxon>Tracheophyta</taxon>
        <taxon>Spermatophyta</taxon>
        <taxon>Magnoliopsida</taxon>
        <taxon>Liliopsida</taxon>
        <taxon>Poales</taxon>
        <taxon>Poaceae</taxon>
        <taxon>PACMAD clade</taxon>
        <taxon>Panicoideae</taxon>
        <taxon>Andropogonodae</taxon>
        <taxon>Paspaleae</taxon>
        <taxon>Paspalinae</taxon>
        <taxon>Paspalum</taxon>
    </lineage>
</organism>
<sequence length="376" mass="42718">MSFLLPSTILVLDDVLIEVFLRLPSHPTCLLHASLVCKHWYFLISNHEFLGRFLASHRTPVLGIFTNSTSISRFLPIGNPPNRVAAAAFSLADPHWQVLGCRHNFVLLVSSTWNELLVWNPMNGSKHLIPAPPAADPRFNCGCVPQSNAGVLCAVGHTYHGECHACQFLVVWAFTCTRYAYVCRYSSQNGRWDMMASSPVPSEIDSRPSILLQNIFYWLLKSKYILTFEMATQRLYHIECPPDTHDVYRRNVHIIRSEDGGLGLAAVTNFNMHLWSWGTDNQGVTRWLMCKIIELDKFLPKAVPSFPATNNQLTRRPPVRLLGLVEDGDLFFVWTIIGVFTVQLNSMQFEKVFEAEVYATVYPYAGFCITDLFSHY</sequence>
<evidence type="ECO:0008006" key="5">
    <source>
        <dbReference type="Google" id="ProtNLM"/>
    </source>
</evidence>
<evidence type="ECO:0000259" key="2">
    <source>
        <dbReference type="Pfam" id="PF23635"/>
    </source>
</evidence>
<dbReference type="Pfam" id="PF23635">
    <property type="entry name" value="Beta-prop_AT5G49610-like"/>
    <property type="match status" value="1"/>
</dbReference>
<dbReference type="PANTHER" id="PTHR32133:SF293">
    <property type="entry name" value="F-BOX DOMAIN CONTAINING PROTEIN, EXPRESSED"/>
    <property type="match status" value="1"/>
</dbReference>
<keyword evidence="4" id="KW-1185">Reference proteome</keyword>
<dbReference type="SUPFAM" id="SSF81383">
    <property type="entry name" value="F-box domain"/>
    <property type="match status" value="1"/>
</dbReference>
<evidence type="ECO:0000313" key="3">
    <source>
        <dbReference type="EMBL" id="WVZ86719.1"/>
    </source>
</evidence>
<dbReference type="PANTHER" id="PTHR32133">
    <property type="entry name" value="OS07G0120400 PROTEIN"/>
    <property type="match status" value="1"/>
</dbReference>
<feature type="domain" description="F-box protein AT5G49610-like beta-propeller" evidence="2">
    <location>
        <begin position="98"/>
        <end position="363"/>
    </location>
</feature>
<accession>A0AAQ3U8B7</accession>
<feature type="domain" description="F-box" evidence="1">
    <location>
        <begin position="13"/>
        <end position="47"/>
    </location>
</feature>
<dbReference type="Gene3D" id="1.20.1280.50">
    <property type="match status" value="1"/>
</dbReference>
<dbReference type="InterPro" id="IPR001810">
    <property type="entry name" value="F-box_dom"/>
</dbReference>
<dbReference type="Proteomes" id="UP001341281">
    <property type="component" value="Chromosome 07"/>
</dbReference>
<gene>
    <name evidence="3" type="ORF">U9M48_033461</name>
</gene>
<dbReference type="InterPro" id="IPR056594">
    <property type="entry name" value="AT5G49610-like_b-prop"/>
</dbReference>
<dbReference type="InterPro" id="IPR036047">
    <property type="entry name" value="F-box-like_dom_sf"/>
</dbReference>
<dbReference type="AlphaFoldDB" id="A0AAQ3U8B7"/>
<evidence type="ECO:0000259" key="1">
    <source>
        <dbReference type="Pfam" id="PF12937"/>
    </source>
</evidence>